<reference evidence="2 3" key="1">
    <citation type="submission" date="2024-12" db="EMBL/GenBank/DDBJ databases">
        <authorList>
            <person name="Lee Y."/>
        </authorList>
    </citation>
    <scope>NUCLEOTIDE SEQUENCE [LARGE SCALE GENOMIC DNA]</scope>
    <source>
        <strain evidence="2 3">03SUJ4</strain>
    </source>
</reference>
<evidence type="ECO:0000313" key="3">
    <source>
        <dbReference type="Proteomes" id="UP001634747"/>
    </source>
</evidence>
<keyword evidence="1" id="KW-0732">Signal</keyword>
<feature type="signal peptide" evidence="1">
    <location>
        <begin position="1"/>
        <end position="33"/>
    </location>
</feature>
<dbReference type="EMBL" id="JBJYXY010000001">
    <property type="protein sequence ID" value="MFN2976230.1"/>
    <property type="molecule type" value="Genomic_DNA"/>
</dbReference>
<proteinExistence type="predicted"/>
<dbReference type="RefSeq" id="WP_263412283.1">
    <property type="nucleotide sequence ID" value="NZ_BAABBH010000001.1"/>
</dbReference>
<evidence type="ECO:0000313" key="2">
    <source>
        <dbReference type="EMBL" id="MFN2976230.1"/>
    </source>
</evidence>
<evidence type="ECO:0000256" key="1">
    <source>
        <dbReference type="SAM" id="SignalP"/>
    </source>
</evidence>
<name>A0ABW9KNM8_9BACT</name>
<keyword evidence="3" id="KW-1185">Reference proteome</keyword>
<protein>
    <submittedName>
        <fullName evidence="2">Uncharacterized protein</fullName>
    </submittedName>
</protein>
<sequence length="249" mass="26232">MNASKLKLKSRQFLGIGLCLGLTALFHAASAEAQLSPVHPVGQCVEYSNVPGSGQYVGHFSYFNSDSSSHVYRPDGSSNYLQPLDVTTQPLTYYPGFHPDALTVLVPFGTAETWHLGTDEATVFSGTQASQTQAVSPTCPARLIPASLQLSQPGTYPHQYLGQVQSGPAIDADTTYVLIGVPLATANVTVSNLTYIPADSANPGQWLNPNSIYGDITVTAAAPGTTIALDVQLSVKGLPIVEGLVTVQQ</sequence>
<comment type="caution">
    <text evidence="2">The sequence shown here is derived from an EMBL/GenBank/DDBJ whole genome shotgun (WGS) entry which is preliminary data.</text>
</comment>
<dbReference type="Proteomes" id="UP001634747">
    <property type="component" value="Unassembled WGS sequence"/>
</dbReference>
<gene>
    <name evidence="2" type="ORF">ACK2TP_10700</name>
</gene>
<organism evidence="2 3">
    <name type="scientific">Terriglobus aquaticus</name>
    <dbReference type="NCBI Taxonomy" id="940139"/>
    <lineage>
        <taxon>Bacteria</taxon>
        <taxon>Pseudomonadati</taxon>
        <taxon>Acidobacteriota</taxon>
        <taxon>Terriglobia</taxon>
        <taxon>Terriglobales</taxon>
        <taxon>Acidobacteriaceae</taxon>
        <taxon>Terriglobus</taxon>
    </lineage>
</organism>
<accession>A0ABW9KNM8</accession>
<feature type="chain" id="PRO_5045302379" evidence="1">
    <location>
        <begin position="34"/>
        <end position="249"/>
    </location>
</feature>